<keyword evidence="1" id="KW-0472">Membrane</keyword>
<gene>
    <name evidence="2" type="ORF">ABI_23940</name>
</gene>
<keyword evidence="1" id="KW-0812">Transmembrane</keyword>
<feature type="transmembrane region" description="Helical" evidence="1">
    <location>
        <begin position="122"/>
        <end position="143"/>
    </location>
</feature>
<feature type="transmembrane region" description="Helical" evidence="1">
    <location>
        <begin position="97"/>
        <end position="116"/>
    </location>
</feature>
<reference evidence="3" key="1">
    <citation type="submission" date="2011-03" db="EMBL/GenBank/DDBJ databases">
        <title>Draft genome sequence of Brevundimonas diminuta.</title>
        <authorList>
            <person name="Brown P.J.B."/>
            <person name="Buechlein A."/>
            <person name="Hemmerich C."/>
            <person name="Brun Y.V."/>
        </authorList>
    </citation>
    <scope>NUCLEOTIDE SEQUENCE [LARGE SCALE GENOMIC DNA]</scope>
    <source>
        <strain evidence="3">C19</strain>
    </source>
</reference>
<feature type="transmembrane region" description="Helical" evidence="1">
    <location>
        <begin position="12"/>
        <end position="29"/>
    </location>
</feature>
<feature type="transmembrane region" description="Helical" evidence="1">
    <location>
        <begin position="65"/>
        <end position="85"/>
    </location>
</feature>
<dbReference type="RefSeq" id="WP_006273165.1">
    <property type="nucleotide sequence ID" value="NZ_GL883078.1"/>
</dbReference>
<keyword evidence="3" id="KW-1185">Reference proteome</keyword>
<dbReference type="STRING" id="715226.ABI_23940"/>
<feature type="transmembrane region" description="Helical" evidence="1">
    <location>
        <begin position="185"/>
        <end position="204"/>
    </location>
</feature>
<dbReference type="AlphaFoldDB" id="F4QNS3"/>
<organism evidence="2 3">
    <name type="scientific">Asticcacaulis biprosthecium C19</name>
    <dbReference type="NCBI Taxonomy" id="715226"/>
    <lineage>
        <taxon>Bacteria</taxon>
        <taxon>Pseudomonadati</taxon>
        <taxon>Pseudomonadota</taxon>
        <taxon>Alphaproteobacteria</taxon>
        <taxon>Caulobacterales</taxon>
        <taxon>Caulobacteraceae</taxon>
        <taxon>Asticcacaulis</taxon>
    </lineage>
</organism>
<dbReference type="Proteomes" id="UP000006512">
    <property type="component" value="Unassembled WGS sequence"/>
</dbReference>
<name>F4QNS3_9CAUL</name>
<keyword evidence="1" id="KW-1133">Transmembrane helix</keyword>
<evidence type="ECO:0000256" key="1">
    <source>
        <dbReference type="SAM" id="Phobius"/>
    </source>
</evidence>
<dbReference type="eggNOG" id="ENOG5030XRJ">
    <property type="taxonomic scope" value="Bacteria"/>
</dbReference>
<feature type="transmembrane region" description="Helical" evidence="1">
    <location>
        <begin position="41"/>
        <end position="59"/>
    </location>
</feature>
<protein>
    <submittedName>
        <fullName evidence="2">Putative membrane protein</fullName>
    </submittedName>
</protein>
<accession>F4QNS3</accession>
<evidence type="ECO:0000313" key="3">
    <source>
        <dbReference type="Proteomes" id="UP000006512"/>
    </source>
</evidence>
<sequence length="393" mass="40597">MSLAPMPPADAAMNAIALAGLAFALVAVPRGPRAGPLDRRLGGLYTGLLVFLALRQIFWAMGQAWIVPLIMAAAAWLPLLILLLAEEVLRRHAARTVKWFVLAGGVASTLAALTLGANWPPLALRGFAAFQVLTLALVIGFILKNRRYELSPAETRMADSVALALVVCLPLTLSEFRGLFPGLPVTLAALGVLLFAVMSSALAAGVGSPARFGLDLSALAATAAVVTTAMAWLVPALGTGDLVRLGVAIASVNAAALIIARLNQARRLGHRRSSIAATLAALPDPATPDMMIGAHPTTAAGRIIAGDGLALYGADIVTAIGGHRVLNRATTTEPEIADAIRNLLDEHGATHLLRLSPQPLRLLAIASGSLGGSDAIETDLALLSRLVEGQAAC</sequence>
<proteinExistence type="predicted"/>
<dbReference type="EMBL" id="GL883078">
    <property type="protein sequence ID" value="EGF90981.1"/>
    <property type="molecule type" value="Genomic_DNA"/>
</dbReference>
<feature type="transmembrane region" description="Helical" evidence="1">
    <location>
        <begin position="242"/>
        <end position="262"/>
    </location>
</feature>
<feature type="transmembrane region" description="Helical" evidence="1">
    <location>
        <begin position="216"/>
        <end position="236"/>
    </location>
</feature>
<dbReference type="HOGENOM" id="CLU_690137_0_0_5"/>
<dbReference type="OrthoDB" id="7585639at2"/>
<evidence type="ECO:0000313" key="2">
    <source>
        <dbReference type="EMBL" id="EGF90981.1"/>
    </source>
</evidence>